<comment type="caution">
    <text evidence="9">The sequence shown here is derived from an EMBL/GenBank/DDBJ whole genome shotgun (WGS) entry which is preliminary data.</text>
</comment>
<dbReference type="InterPro" id="IPR036388">
    <property type="entry name" value="WH-like_DNA-bd_sf"/>
</dbReference>
<accession>A0A2S7T593</accession>
<dbReference type="Pfam" id="PF08281">
    <property type="entry name" value="Sigma70_r4_2"/>
    <property type="match status" value="1"/>
</dbReference>
<dbReference type="RefSeq" id="WP_245916156.1">
    <property type="nucleotide sequence ID" value="NZ_MQVX01000001.1"/>
</dbReference>
<dbReference type="Gene3D" id="1.10.1740.10">
    <property type="match status" value="1"/>
</dbReference>
<dbReference type="GO" id="GO:0006352">
    <property type="term" value="P:DNA-templated transcription initiation"/>
    <property type="evidence" value="ECO:0007669"/>
    <property type="project" value="InterPro"/>
</dbReference>
<evidence type="ECO:0000256" key="6">
    <source>
        <dbReference type="RuleBase" id="RU000716"/>
    </source>
</evidence>
<dbReference type="Gene3D" id="1.10.10.10">
    <property type="entry name" value="Winged helix-like DNA-binding domain superfamily/Winged helix DNA-binding domain"/>
    <property type="match status" value="1"/>
</dbReference>
<organism evidence="9 10">
    <name type="scientific">Aureicoccus marinus</name>
    <dbReference type="NCBI Taxonomy" id="754435"/>
    <lineage>
        <taxon>Bacteria</taxon>
        <taxon>Pseudomonadati</taxon>
        <taxon>Bacteroidota</taxon>
        <taxon>Flavobacteriia</taxon>
        <taxon>Flavobacteriales</taxon>
        <taxon>Flavobacteriaceae</taxon>
        <taxon>Aureicoccus</taxon>
    </lineage>
</organism>
<protein>
    <recommendedName>
        <fullName evidence="6">RNA polymerase sigma factor</fullName>
    </recommendedName>
</protein>
<dbReference type="PANTHER" id="PTHR43133">
    <property type="entry name" value="RNA POLYMERASE ECF-TYPE SIGMA FACTO"/>
    <property type="match status" value="1"/>
</dbReference>
<dbReference type="Pfam" id="PF04542">
    <property type="entry name" value="Sigma70_r2"/>
    <property type="match status" value="1"/>
</dbReference>
<dbReference type="InterPro" id="IPR039425">
    <property type="entry name" value="RNA_pol_sigma-70-like"/>
</dbReference>
<dbReference type="PANTHER" id="PTHR43133:SF8">
    <property type="entry name" value="RNA POLYMERASE SIGMA FACTOR HI_1459-RELATED"/>
    <property type="match status" value="1"/>
</dbReference>
<reference evidence="10" key="1">
    <citation type="submission" date="2016-11" db="EMBL/GenBank/DDBJ databases">
        <title>Trade-off between light-utilization and light-protection in marine flavobacteria.</title>
        <authorList>
            <person name="Kumagai Y."/>
            <person name="Yoshizawa S."/>
            <person name="Kogure K."/>
        </authorList>
    </citation>
    <scope>NUCLEOTIDE SEQUENCE [LARGE SCALE GENOMIC DNA]</scope>
    <source>
        <strain evidence="10">SG-18</strain>
    </source>
</reference>
<keyword evidence="10" id="KW-1185">Reference proteome</keyword>
<dbReference type="InterPro" id="IPR007627">
    <property type="entry name" value="RNA_pol_sigma70_r2"/>
</dbReference>
<keyword evidence="2 6" id="KW-0805">Transcription regulation</keyword>
<dbReference type="InterPro" id="IPR013324">
    <property type="entry name" value="RNA_pol_sigma_r3/r4-like"/>
</dbReference>
<proteinExistence type="inferred from homology"/>
<evidence type="ECO:0000313" key="10">
    <source>
        <dbReference type="Proteomes" id="UP000239366"/>
    </source>
</evidence>
<evidence type="ECO:0000256" key="3">
    <source>
        <dbReference type="ARBA" id="ARBA00023082"/>
    </source>
</evidence>
<keyword evidence="5 6" id="KW-0804">Transcription</keyword>
<dbReference type="GO" id="GO:0003677">
    <property type="term" value="F:DNA binding"/>
    <property type="evidence" value="ECO:0007669"/>
    <property type="project" value="UniProtKB-KW"/>
</dbReference>
<dbReference type="Proteomes" id="UP000239366">
    <property type="component" value="Unassembled WGS sequence"/>
</dbReference>
<dbReference type="SUPFAM" id="SSF88946">
    <property type="entry name" value="Sigma2 domain of RNA polymerase sigma factors"/>
    <property type="match status" value="1"/>
</dbReference>
<evidence type="ECO:0000256" key="4">
    <source>
        <dbReference type="ARBA" id="ARBA00023125"/>
    </source>
</evidence>
<feature type="domain" description="RNA polymerase sigma-70 region 2" evidence="7">
    <location>
        <begin position="23"/>
        <end position="89"/>
    </location>
</feature>
<dbReference type="InterPro" id="IPR000838">
    <property type="entry name" value="RNA_pol_sigma70_ECF_CS"/>
</dbReference>
<evidence type="ECO:0000256" key="2">
    <source>
        <dbReference type="ARBA" id="ARBA00023015"/>
    </source>
</evidence>
<comment type="similarity">
    <text evidence="1 6">Belongs to the sigma-70 factor family. ECF subfamily.</text>
</comment>
<dbReference type="AlphaFoldDB" id="A0A2S7T593"/>
<evidence type="ECO:0000259" key="8">
    <source>
        <dbReference type="Pfam" id="PF08281"/>
    </source>
</evidence>
<sequence length="183" mass="21607">MAPDQSLLLQQCREHNPKAQMQLYRQYAEGMFHVAIRYVDRPADAEDIVQESFIKAFDRLHQFEGQVSFGAWLKRIVVNRSLDWIRSRREVVNEWEENEVIDLDQTNDWEVDSTVSLERVEEAIKRLPEKYREVVLLYLVEGYDHEEISEIIKISPSNSRARLARGRQKLKKMLEKSHYGTGS</sequence>
<name>A0A2S7T593_9FLAO</name>
<dbReference type="InterPro" id="IPR014284">
    <property type="entry name" value="RNA_pol_sigma-70_dom"/>
</dbReference>
<dbReference type="EMBL" id="MQVX01000001">
    <property type="protein sequence ID" value="PQJ14655.1"/>
    <property type="molecule type" value="Genomic_DNA"/>
</dbReference>
<keyword evidence="3 6" id="KW-0731">Sigma factor</keyword>
<gene>
    <name evidence="9" type="ORF">BST99_01870</name>
</gene>
<feature type="domain" description="RNA polymerase sigma factor 70 region 4 type 2" evidence="8">
    <location>
        <begin position="118"/>
        <end position="170"/>
    </location>
</feature>
<dbReference type="SUPFAM" id="SSF88659">
    <property type="entry name" value="Sigma3 and sigma4 domains of RNA polymerase sigma factors"/>
    <property type="match status" value="1"/>
</dbReference>
<evidence type="ECO:0000313" key="9">
    <source>
        <dbReference type="EMBL" id="PQJ14655.1"/>
    </source>
</evidence>
<dbReference type="CDD" id="cd06171">
    <property type="entry name" value="Sigma70_r4"/>
    <property type="match status" value="1"/>
</dbReference>
<keyword evidence="4 6" id="KW-0238">DNA-binding</keyword>
<evidence type="ECO:0000256" key="5">
    <source>
        <dbReference type="ARBA" id="ARBA00023163"/>
    </source>
</evidence>
<dbReference type="NCBIfam" id="TIGR02937">
    <property type="entry name" value="sigma70-ECF"/>
    <property type="match status" value="1"/>
</dbReference>
<dbReference type="InterPro" id="IPR013325">
    <property type="entry name" value="RNA_pol_sigma_r2"/>
</dbReference>
<evidence type="ECO:0000256" key="1">
    <source>
        <dbReference type="ARBA" id="ARBA00010641"/>
    </source>
</evidence>
<dbReference type="PROSITE" id="PS01063">
    <property type="entry name" value="SIGMA70_ECF"/>
    <property type="match status" value="1"/>
</dbReference>
<dbReference type="GO" id="GO:0016987">
    <property type="term" value="F:sigma factor activity"/>
    <property type="evidence" value="ECO:0007669"/>
    <property type="project" value="UniProtKB-KW"/>
</dbReference>
<dbReference type="InterPro" id="IPR013249">
    <property type="entry name" value="RNA_pol_sigma70_r4_t2"/>
</dbReference>
<evidence type="ECO:0000259" key="7">
    <source>
        <dbReference type="Pfam" id="PF04542"/>
    </source>
</evidence>